<dbReference type="Gene3D" id="3.90.1720.10">
    <property type="entry name" value="endopeptidase domain like (from Nostoc punctiforme)"/>
    <property type="match status" value="1"/>
</dbReference>
<feature type="region of interest" description="Disordered" evidence="2">
    <location>
        <begin position="155"/>
        <end position="181"/>
    </location>
</feature>
<protein>
    <submittedName>
        <fullName evidence="4">CHAP domain-containing protein</fullName>
    </submittedName>
</protein>
<organism evidence="4 5">
    <name type="scientific">Staphylococcus chromogenes</name>
    <name type="common">Staphylococcus hyicus subsp. chromogenes</name>
    <dbReference type="NCBI Taxonomy" id="46126"/>
    <lineage>
        <taxon>Bacteria</taxon>
        <taxon>Bacillati</taxon>
        <taxon>Bacillota</taxon>
        <taxon>Bacilli</taxon>
        <taxon>Bacillales</taxon>
        <taxon>Staphylococcaceae</taxon>
        <taxon>Staphylococcus</taxon>
    </lineage>
</organism>
<evidence type="ECO:0000256" key="1">
    <source>
        <dbReference type="ARBA" id="ARBA00006088"/>
    </source>
</evidence>
<comment type="caution">
    <text evidence="4">The sequence shown here is derived from an EMBL/GenBank/DDBJ whole genome shotgun (WGS) entry which is preliminary data.</text>
</comment>
<dbReference type="SUPFAM" id="SSF54001">
    <property type="entry name" value="Cysteine proteinases"/>
    <property type="match status" value="1"/>
</dbReference>
<dbReference type="Pfam" id="PF05257">
    <property type="entry name" value="CHAP"/>
    <property type="match status" value="1"/>
</dbReference>
<gene>
    <name evidence="4" type="ORF">BU676_10150</name>
</gene>
<dbReference type="Proteomes" id="UP000242008">
    <property type="component" value="Unassembled WGS sequence"/>
</dbReference>
<dbReference type="InterPro" id="IPR007921">
    <property type="entry name" value="CHAP_dom"/>
</dbReference>
<proteinExistence type="inferred from homology"/>
<evidence type="ECO:0000259" key="3">
    <source>
        <dbReference type="PROSITE" id="PS50911"/>
    </source>
</evidence>
<dbReference type="InterPro" id="IPR002901">
    <property type="entry name" value="MGlyc_endo_b_GlcNAc-like_dom"/>
</dbReference>
<name>A0ABX5I8K4_STACR</name>
<feature type="domain" description="Peptidase C51" evidence="3">
    <location>
        <begin position="9"/>
        <end position="141"/>
    </location>
</feature>
<dbReference type="Pfam" id="PF01832">
    <property type="entry name" value="Glucosaminidase"/>
    <property type="match status" value="1"/>
</dbReference>
<evidence type="ECO:0000313" key="5">
    <source>
        <dbReference type="Proteomes" id="UP000242008"/>
    </source>
</evidence>
<dbReference type="Gene3D" id="1.10.530.10">
    <property type="match status" value="1"/>
</dbReference>
<reference evidence="4 5" key="1">
    <citation type="journal article" date="2016" name="Front. Microbiol.">
        <title>Comprehensive Phylogenetic Analysis of Bovine Non-aureus Staphylococci Species Based on Whole-Genome Sequencing.</title>
        <authorList>
            <person name="Naushad S."/>
            <person name="Barkema H.W."/>
            <person name="Luby C."/>
            <person name="Condas L.A."/>
            <person name="Nobrega D.B."/>
            <person name="Carson D.A."/>
            <person name="De Buck J."/>
        </authorList>
    </citation>
    <scope>NUCLEOTIDE SEQUENCE [LARGE SCALE GENOMIC DNA]</scope>
    <source>
        <strain evidence="4 5">SNUC 1363</strain>
    </source>
</reference>
<dbReference type="PROSITE" id="PS50911">
    <property type="entry name" value="CHAP"/>
    <property type="match status" value="1"/>
</dbReference>
<evidence type="ECO:0000313" key="4">
    <source>
        <dbReference type="EMBL" id="PTG68545.1"/>
    </source>
</evidence>
<dbReference type="InterPro" id="IPR038765">
    <property type="entry name" value="Papain-like_cys_pep_sf"/>
</dbReference>
<comment type="similarity">
    <text evidence="1">In the N-terminal section; belongs to the N-acetylmuramoyl-L-alanine amidase 2 family.</text>
</comment>
<dbReference type="SMART" id="SM00047">
    <property type="entry name" value="LYZ2"/>
    <property type="match status" value="1"/>
</dbReference>
<sequence>MATKPTAKQVENWAREIARVKRTIDVDGRYGGQCWDLPAYITIKYWNYWPPGNAIAWGYNRLPTGFKRFRNTASFVPEPGDFAVWGTGSFNNGVGHVAIVVGPSNKNYFTSVDQNWYTANWSGSPPSLIKHSYYGISCFVRPPYKKEAKPVTAVSKPVSATTPPTKEPLRENVTNPSTEDTKPKYRTIKKVKYTTYDIEDYKQDRIYHTVVTGKKREGKLKGITVKNANHMRSVVQLYNDRNEYIKTKDYSHFYIDRHHIWAPRPIEYEKPGDENNVVIEVCGDLNDVKNDFIINEVVAIVFGVNVMYEQKLKIKESNIKIDDIIWRSLKEHVNFDLIKDGKPTQKEIQKLVKAVLQLYVEKDKILTDKPKDIVTTKKIKLKNEKVVTKIDTTDKKEVKHTTQIVNKPKIIIQKSPYTFKQALNAQMARGQPMLSVSWGWVRASRSQTSNAMNPNKIWNNTTQRYQMLDLGKYQGVPVAKLNQILNGKGTLHNQGKAFASACKQYNLNEIYLIAHAFLESGYGKSNFASGRYGIYNYFGIGAFDNNPNNAITFARNRGWTSPAKGIIGGAKFVREGYINQGQNTLYRIRWNPKAPATHQYATAIEWCQHQATTIAKLYNQIGLKGMYYVRDQYR</sequence>
<dbReference type="EMBL" id="PZAO01000028">
    <property type="protein sequence ID" value="PTG68545.1"/>
    <property type="molecule type" value="Genomic_DNA"/>
</dbReference>
<accession>A0ABX5I8K4</accession>
<keyword evidence="5" id="KW-1185">Reference proteome</keyword>
<evidence type="ECO:0000256" key="2">
    <source>
        <dbReference type="SAM" id="MobiDB-lite"/>
    </source>
</evidence>
<dbReference type="RefSeq" id="WP_107372776.1">
    <property type="nucleotide sequence ID" value="NZ_PZAO01000028.1"/>
</dbReference>